<feature type="compositionally biased region" description="Low complexity" evidence="1">
    <location>
        <begin position="7"/>
        <end position="21"/>
    </location>
</feature>
<evidence type="ECO:0000256" key="1">
    <source>
        <dbReference type="SAM" id="MobiDB-lite"/>
    </source>
</evidence>
<feature type="compositionally biased region" description="Basic and acidic residues" evidence="1">
    <location>
        <begin position="172"/>
        <end position="186"/>
    </location>
</feature>
<keyword evidence="3" id="KW-1185">Reference proteome</keyword>
<feature type="region of interest" description="Disordered" evidence="1">
    <location>
        <begin position="143"/>
        <end position="224"/>
    </location>
</feature>
<feature type="region of interest" description="Disordered" evidence="1">
    <location>
        <begin position="395"/>
        <end position="421"/>
    </location>
</feature>
<evidence type="ECO:0000313" key="3">
    <source>
        <dbReference type="Proteomes" id="UP001054252"/>
    </source>
</evidence>
<protein>
    <submittedName>
        <fullName evidence="2">Uncharacterized protein</fullName>
    </submittedName>
</protein>
<dbReference type="EMBL" id="BPVZ01000021">
    <property type="protein sequence ID" value="GKV04070.1"/>
    <property type="molecule type" value="Genomic_DNA"/>
</dbReference>
<evidence type="ECO:0000313" key="2">
    <source>
        <dbReference type="EMBL" id="GKV04070.1"/>
    </source>
</evidence>
<organism evidence="2 3">
    <name type="scientific">Rubroshorea leprosula</name>
    <dbReference type="NCBI Taxonomy" id="152421"/>
    <lineage>
        <taxon>Eukaryota</taxon>
        <taxon>Viridiplantae</taxon>
        <taxon>Streptophyta</taxon>
        <taxon>Embryophyta</taxon>
        <taxon>Tracheophyta</taxon>
        <taxon>Spermatophyta</taxon>
        <taxon>Magnoliopsida</taxon>
        <taxon>eudicotyledons</taxon>
        <taxon>Gunneridae</taxon>
        <taxon>Pentapetalae</taxon>
        <taxon>rosids</taxon>
        <taxon>malvids</taxon>
        <taxon>Malvales</taxon>
        <taxon>Dipterocarpaceae</taxon>
        <taxon>Rubroshorea</taxon>
    </lineage>
</organism>
<sequence>MSGVKGSLISTSASSSSRLSPLAPPFTIKTSSRHENISPSLDFSSQGFASGVDHPFSQLSLDAYPHHAYHSDATAIAVVPFQDYTPNSYFKDYSIEEYPIQTDFTCHTSESPQSYSKNDLLNLGNVAHEGGMVDIMTYGVQGRASDQQGNGRMPFKERMGAGLSMSSNTRPEQGKHALEQLQHSRETPSALHGKGNLTRAESNQNRSKDRDRINPKSSLPPSTSEIYLVPSDLCPSTTLHDTQSCLSCTNQVTFWSYCDSNIIPKERYPPNIDSYGTKPTVSNAPPYYASPPLVFKSSVTSIKPSTFDPVSVVNVDSGDSGALTKIDDHSGYPGSRVEAYGLQGQKYSVACHGQITVEKVKGRKSSEPVRNEVISPLAGRKSELQVVVPSVANDLTLEPQDSKPSVTVDKPSTLNDHNDSDLDSPCWKGRQAYQFPFQVSEPLNSQLSKDETVRRNSLNPLAPQFFPGKAKRNVDDHQGEHDGYNSFSFPKTTALAVAVSSREDRLMYPVRAETCLSEVSSITGTQSSNDVLQSGKELGLFNKSNRSSLLDASSSSQPYIVEDYHKADSLLVTDQGAIGFVEGVNDTGHDVLGSSLSFHMAESLNSPSSGIDVFSSFDGRSQGLSKSKPNIDNELLINAMHDLSMLLLRNCSNIDSLNESECDKVQNIINKLNVCVRNRVGQRAPMPDSGHLSNSFGTLQSADHHKEMLDSFSQSSDAVLERGEHVTQIVDKARKENQGIGENMHPKGLMYRNLWLETASALSFVKSKHKAYL</sequence>
<comment type="caution">
    <text evidence="2">The sequence shown here is derived from an EMBL/GenBank/DDBJ whole genome shotgun (WGS) entry which is preliminary data.</text>
</comment>
<proteinExistence type="predicted"/>
<dbReference type="PANTHER" id="PTHR34361:SF6">
    <property type="entry name" value="POX DOMAIN-CONTAINING PROTEIN"/>
    <property type="match status" value="1"/>
</dbReference>
<accession>A0AAV5IZL9</accession>
<dbReference type="Proteomes" id="UP001054252">
    <property type="component" value="Unassembled WGS sequence"/>
</dbReference>
<feature type="region of interest" description="Disordered" evidence="1">
    <location>
        <begin position="1"/>
        <end position="21"/>
    </location>
</feature>
<feature type="compositionally biased region" description="Polar residues" evidence="1">
    <location>
        <begin position="402"/>
        <end position="415"/>
    </location>
</feature>
<name>A0AAV5IZL9_9ROSI</name>
<dbReference type="PANTHER" id="PTHR34361">
    <property type="entry name" value="OS08G0157800 PROTEIN"/>
    <property type="match status" value="1"/>
</dbReference>
<reference evidence="2 3" key="1">
    <citation type="journal article" date="2021" name="Commun. Biol.">
        <title>The genome of Shorea leprosula (Dipterocarpaceae) highlights the ecological relevance of drought in aseasonal tropical rainforests.</title>
        <authorList>
            <person name="Ng K.K.S."/>
            <person name="Kobayashi M.J."/>
            <person name="Fawcett J.A."/>
            <person name="Hatakeyama M."/>
            <person name="Paape T."/>
            <person name="Ng C.H."/>
            <person name="Ang C.C."/>
            <person name="Tnah L.H."/>
            <person name="Lee C.T."/>
            <person name="Nishiyama T."/>
            <person name="Sese J."/>
            <person name="O'Brien M.J."/>
            <person name="Copetti D."/>
            <person name="Mohd Noor M.I."/>
            <person name="Ong R.C."/>
            <person name="Putra M."/>
            <person name="Sireger I.Z."/>
            <person name="Indrioko S."/>
            <person name="Kosugi Y."/>
            <person name="Izuno A."/>
            <person name="Isagi Y."/>
            <person name="Lee S.L."/>
            <person name="Shimizu K.K."/>
        </authorList>
    </citation>
    <scope>NUCLEOTIDE SEQUENCE [LARGE SCALE GENOMIC DNA]</scope>
    <source>
        <strain evidence="2">214</strain>
    </source>
</reference>
<dbReference type="AlphaFoldDB" id="A0AAV5IZL9"/>
<gene>
    <name evidence="2" type="ORF">SLEP1_g16283</name>
</gene>
<feature type="compositionally biased region" description="Polar residues" evidence="1">
    <location>
        <begin position="215"/>
        <end position="224"/>
    </location>
</feature>